<name>A0A937HGU8_9PROT</name>
<dbReference type="CDD" id="cd16279">
    <property type="entry name" value="metallo-hydrolase-like_MBL-fold"/>
    <property type="match status" value="1"/>
</dbReference>
<dbReference type="PANTHER" id="PTHR42663">
    <property type="entry name" value="HYDROLASE C777.06C-RELATED-RELATED"/>
    <property type="match status" value="1"/>
</dbReference>
<dbReference type="InterPro" id="IPR001279">
    <property type="entry name" value="Metallo-B-lactamas"/>
</dbReference>
<accession>A0A937HGU8</accession>
<dbReference type="Pfam" id="PF12706">
    <property type="entry name" value="Lactamase_B_2"/>
    <property type="match status" value="1"/>
</dbReference>
<dbReference type="AlphaFoldDB" id="A0A937HGU8"/>
<reference evidence="2" key="1">
    <citation type="submission" date="2020-10" db="EMBL/GenBank/DDBJ databases">
        <title>Microbiome of the Black Sea water column analyzed by genome centric metagenomics.</title>
        <authorList>
            <person name="Cabello-Yeves P.J."/>
            <person name="Callieri C."/>
            <person name="Picazo A."/>
            <person name="Mehrshad M."/>
            <person name="Haro-Moreno J.M."/>
            <person name="Roda-Garcia J."/>
            <person name="Dzembekova N."/>
            <person name="Slabakova V."/>
            <person name="Slabakova N."/>
            <person name="Moncheva S."/>
            <person name="Rodriguez-Valera F."/>
        </authorList>
    </citation>
    <scope>NUCLEOTIDE SEQUENCE</scope>
    <source>
        <strain evidence="2">BS307-5m-G5</strain>
    </source>
</reference>
<dbReference type="Gene3D" id="3.60.15.10">
    <property type="entry name" value="Ribonuclease Z/Hydroxyacylglutathione hydrolase-like"/>
    <property type="match status" value="1"/>
</dbReference>
<protein>
    <submittedName>
        <fullName evidence="2">MBL fold metallo-hydrolase</fullName>
    </submittedName>
</protein>
<sequence>MSLSFRILGCGSSGGVPRLDGNWGDCDPDNPKNRRTRCSFLVQQKGEGGVTNVLVDTSPDMRAQLIDAGVTWLDAILYSHDHADQTHGIDDVRAMVYAKQKRIEVWMDAA</sequence>
<evidence type="ECO:0000313" key="2">
    <source>
        <dbReference type="EMBL" id="MBL6761919.1"/>
    </source>
</evidence>
<dbReference type="InterPro" id="IPR036866">
    <property type="entry name" value="RibonucZ/Hydroxyglut_hydro"/>
</dbReference>
<organism evidence="2 3">
    <name type="scientific">PS1 clade bacterium</name>
    <dbReference type="NCBI Taxonomy" id="2175152"/>
    <lineage>
        <taxon>Bacteria</taxon>
        <taxon>Pseudomonadati</taxon>
        <taxon>Pseudomonadota</taxon>
        <taxon>Alphaproteobacteria</taxon>
        <taxon>PS1 clade</taxon>
    </lineage>
</organism>
<feature type="non-terminal residue" evidence="2">
    <location>
        <position position="110"/>
    </location>
</feature>
<dbReference type="SUPFAM" id="SSF56281">
    <property type="entry name" value="Metallo-hydrolase/oxidoreductase"/>
    <property type="match status" value="1"/>
</dbReference>
<comment type="caution">
    <text evidence="2">The sequence shown here is derived from an EMBL/GenBank/DDBJ whole genome shotgun (WGS) entry which is preliminary data.</text>
</comment>
<dbReference type="Proteomes" id="UP000785783">
    <property type="component" value="Unassembled WGS sequence"/>
</dbReference>
<evidence type="ECO:0000313" key="3">
    <source>
        <dbReference type="Proteomes" id="UP000785783"/>
    </source>
</evidence>
<proteinExistence type="predicted"/>
<evidence type="ECO:0000259" key="1">
    <source>
        <dbReference type="Pfam" id="PF12706"/>
    </source>
</evidence>
<dbReference type="PANTHER" id="PTHR42663:SF6">
    <property type="entry name" value="HYDROLASE C777.06C-RELATED"/>
    <property type="match status" value="1"/>
</dbReference>
<dbReference type="EMBL" id="JADHOK010000049">
    <property type="protein sequence ID" value="MBL6761919.1"/>
    <property type="molecule type" value="Genomic_DNA"/>
</dbReference>
<gene>
    <name evidence="2" type="ORF">ISQ19_04400</name>
</gene>
<feature type="domain" description="Metallo-beta-lactamase" evidence="1">
    <location>
        <begin position="51"/>
        <end position="108"/>
    </location>
</feature>